<gene>
    <name evidence="3" type="ORF">GUY60_37295</name>
</gene>
<dbReference type="AlphaFoldDB" id="A0A964XR41"/>
<sequence length="223" mass="23812">MTKDPAPPAEPPPVISTPPHLAGEDEAGAGGSEADWWRIDNGPYGFSDSVPGFVGGVEIPEILRPPKDESEAEESEEDAEPDDEEGAEEEAEGGRRRFLGRRPRAVRGAPGLSNPLLLLAAAALVIGAVSGNWIALGVGWAVAYSSRRLTQTEAKLAVLGLPGVVAGAGVVWLWGRFDHRWGEAVPKDGTVDALSQTWPWVVRVAAVASALFLVWRSQRRRPE</sequence>
<keyword evidence="2" id="KW-1133">Transmembrane helix</keyword>
<comment type="caution">
    <text evidence="3">The sequence shown here is derived from an EMBL/GenBank/DDBJ whole genome shotgun (WGS) entry which is preliminary data.</text>
</comment>
<protein>
    <submittedName>
        <fullName evidence="3">Uncharacterized protein</fullName>
    </submittedName>
</protein>
<evidence type="ECO:0000256" key="2">
    <source>
        <dbReference type="SAM" id="Phobius"/>
    </source>
</evidence>
<organism evidence="3 4">
    <name type="scientific">Streptomyces boluensis</name>
    <dbReference type="NCBI Taxonomy" id="1775135"/>
    <lineage>
        <taxon>Bacteria</taxon>
        <taxon>Bacillati</taxon>
        <taxon>Actinomycetota</taxon>
        <taxon>Actinomycetes</taxon>
        <taxon>Kitasatosporales</taxon>
        <taxon>Streptomycetaceae</taxon>
        <taxon>Streptomyces</taxon>
    </lineage>
</organism>
<keyword evidence="2" id="KW-0472">Membrane</keyword>
<feature type="compositionally biased region" description="Acidic residues" evidence="1">
    <location>
        <begin position="70"/>
        <end position="91"/>
    </location>
</feature>
<dbReference type="EMBL" id="JAAAHS010000671">
    <property type="protein sequence ID" value="NBE56976.1"/>
    <property type="molecule type" value="Genomic_DNA"/>
</dbReference>
<feature type="transmembrane region" description="Helical" evidence="2">
    <location>
        <begin position="156"/>
        <end position="177"/>
    </location>
</feature>
<dbReference type="Proteomes" id="UP000598297">
    <property type="component" value="Unassembled WGS sequence"/>
</dbReference>
<feature type="transmembrane region" description="Helical" evidence="2">
    <location>
        <begin position="197"/>
        <end position="215"/>
    </location>
</feature>
<evidence type="ECO:0000256" key="1">
    <source>
        <dbReference type="SAM" id="MobiDB-lite"/>
    </source>
</evidence>
<proteinExistence type="predicted"/>
<feature type="transmembrane region" description="Helical" evidence="2">
    <location>
        <begin position="116"/>
        <end position="144"/>
    </location>
</feature>
<feature type="compositionally biased region" description="Pro residues" evidence="1">
    <location>
        <begin position="1"/>
        <end position="16"/>
    </location>
</feature>
<evidence type="ECO:0000313" key="3">
    <source>
        <dbReference type="EMBL" id="NBE56976.1"/>
    </source>
</evidence>
<dbReference type="OrthoDB" id="4350222at2"/>
<accession>A0A964XR41</accession>
<reference evidence="3" key="1">
    <citation type="submission" date="2020-01" db="EMBL/GenBank/DDBJ databases">
        <title>Whole-genome analyses of novel actinobacteria.</title>
        <authorList>
            <person name="Sahin N."/>
        </authorList>
    </citation>
    <scope>NUCLEOTIDE SEQUENCE</scope>
    <source>
        <strain evidence="3">YC537</strain>
    </source>
</reference>
<evidence type="ECO:0000313" key="4">
    <source>
        <dbReference type="Proteomes" id="UP000598297"/>
    </source>
</evidence>
<feature type="region of interest" description="Disordered" evidence="1">
    <location>
        <begin position="1"/>
        <end position="99"/>
    </location>
</feature>
<keyword evidence="2" id="KW-0812">Transmembrane</keyword>
<keyword evidence="4" id="KW-1185">Reference proteome</keyword>
<name>A0A964XR41_9ACTN</name>